<feature type="transmembrane region" description="Helical" evidence="1">
    <location>
        <begin position="41"/>
        <end position="62"/>
    </location>
</feature>
<proteinExistence type="predicted"/>
<keyword evidence="1" id="KW-0472">Membrane</keyword>
<feature type="transmembrane region" description="Helical" evidence="1">
    <location>
        <begin position="108"/>
        <end position="131"/>
    </location>
</feature>
<evidence type="ECO:0000256" key="1">
    <source>
        <dbReference type="SAM" id="Phobius"/>
    </source>
</evidence>
<dbReference type="EMBL" id="PCSK01000034">
    <property type="protein sequence ID" value="PIP46060.1"/>
    <property type="molecule type" value="Genomic_DNA"/>
</dbReference>
<keyword evidence="1" id="KW-0812">Transmembrane</keyword>
<feature type="transmembrane region" description="Helical" evidence="1">
    <location>
        <begin position="69"/>
        <end position="88"/>
    </location>
</feature>
<reference evidence="2 3" key="1">
    <citation type="submission" date="2017-09" db="EMBL/GenBank/DDBJ databases">
        <title>Depth-based differentiation of microbial function through sediment-hosted aquifers and enrichment of novel symbionts in the deep terrestrial subsurface.</title>
        <authorList>
            <person name="Probst A.J."/>
            <person name="Ladd B."/>
            <person name="Jarett J.K."/>
            <person name="Geller-Mcgrath D.E."/>
            <person name="Sieber C.M."/>
            <person name="Emerson J.B."/>
            <person name="Anantharaman K."/>
            <person name="Thomas B.C."/>
            <person name="Malmstrom R."/>
            <person name="Stieglmeier M."/>
            <person name="Klingl A."/>
            <person name="Woyke T."/>
            <person name="Ryan C.M."/>
            <person name="Banfield J.F."/>
        </authorList>
    </citation>
    <scope>NUCLEOTIDE SEQUENCE [LARGE SCALE GENOMIC DNA]</scope>
    <source>
        <strain evidence="2">CG23_combo_of_CG06-09_8_20_14_all_42_19</strain>
    </source>
</reference>
<organism evidence="2 3">
    <name type="scientific">Candidatus Colwellbacteria bacterium CG23_combo_of_CG06-09_8_20_14_all_42_19</name>
    <dbReference type="NCBI Taxonomy" id="1974541"/>
    <lineage>
        <taxon>Bacteria</taxon>
        <taxon>Candidatus Colwelliibacteriota</taxon>
    </lineage>
</organism>
<feature type="transmembrane region" description="Helical" evidence="1">
    <location>
        <begin position="12"/>
        <end position="35"/>
    </location>
</feature>
<sequence length="217" mass="24715">MRKIPSLTKFLSIIPEMVLILNSCLSLSILVTILINWCGLINNVSFPLIVMIVFLLHAYVIGKIEKLRSTFLLVGSLVFLAFCTSYWLGFPDSLAHLYPLYTDYIEPAVNSFVILMFVSIYLVLLGPYLIIEMFAAISKFMENRVNEFIKKATGIIFILSLIMMCVFSLIVFSQLGSSTYIDKLSNYLFPILGVSLLYVHGKYIVSYLNDRFNKKIT</sequence>
<dbReference type="Proteomes" id="UP000230007">
    <property type="component" value="Unassembled WGS sequence"/>
</dbReference>
<keyword evidence="1" id="KW-1133">Transmembrane helix</keyword>
<protein>
    <submittedName>
        <fullName evidence="2">Uncharacterized protein</fullName>
    </submittedName>
</protein>
<comment type="caution">
    <text evidence="2">The sequence shown here is derived from an EMBL/GenBank/DDBJ whole genome shotgun (WGS) entry which is preliminary data.</text>
</comment>
<gene>
    <name evidence="2" type="ORF">COX15_01655</name>
</gene>
<dbReference type="AlphaFoldDB" id="A0A2H0AMK4"/>
<feature type="transmembrane region" description="Helical" evidence="1">
    <location>
        <begin position="152"/>
        <end position="175"/>
    </location>
</feature>
<evidence type="ECO:0000313" key="2">
    <source>
        <dbReference type="EMBL" id="PIP46060.1"/>
    </source>
</evidence>
<accession>A0A2H0AMK4</accession>
<feature type="transmembrane region" description="Helical" evidence="1">
    <location>
        <begin position="187"/>
        <end position="205"/>
    </location>
</feature>
<evidence type="ECO:0000313" key="3">
    <source>
        <dbReference type="Proteomes" id="UP000230007"/>
    </source>
</evidence>
<name>A0A2H0AMK4_9BACT</name>